<proteinExistence type="predicted"/>
<dbReference type="RefSeq" id="WP_048217534.1">
    <property type="nucleotide sequence ID" value="NZ_CAXOME010000024.1"/>
</dbReference>
<accession>A0AAI9HGN8</accession>
<dbReference type="InterPro" id="IPR003115">
    <property type="entry name" value="ParB_N"/>
</dbReference>
<dbReference type="SUPFAM" id="SSF110849">
    <property type="entry name" value="ParB/Sulfiredoxin"/>
    <property type="match status" value="1"/>
</dbReference>
<dbReference type="Gene3D" id="3.90.1530.10">
    <property type="entry name" value="Conserved hypothetical protein from pyrococcus furiosus pfu- 392566-001, ParB domain"/>
    <property type="match status" value="1"/>
</dbReference>
<dbReference type="InterPro" id="IPR036086">
    <property type="entry name" value="ParB/Sulfiredoxin_sf"/>
</dbReference>
<gene>
    <name evidence="2" type="ORF">PQQ21_002107</name>
</gene>
<organism evidence="2">
    <name type="scientific">Citrobacter freundii</name>
    <dbReference type="NCBI Taxonomy" id="546"/>
    <lineage>
        <taxon>Bacteria</taxon>
        <taxon>Pseudomonadati</taxon>
        <taxon>Pseudomonadota</taxon>
        <taxon>Gammaproteobacteria</taxon>
        <taxon>Enterobacterales</taxon>
        <taxon>Enterobacteriaceae</taxon>
        <taxon>Citrobacter</taxon>
        <taxon>Citrobacter freundii complex</taxon>
    </lineage>
</organism>
<dbReference type="Pfam" id="PF02195">
    <property type="entry name" value="ParB_N"/>
    <property type="match status" value="1"/>
</dbReference>
<feature type="domain" description="ParB-like N-terminal" evidence="1">
    <location>
        <begin position="4"/>
        <end position="90"/>
    </location>
</feature>
<protein>
    <submittedName>
        <fullName evidence="2">ParB N-terminal domain-containing protein</fullName>
    </submittedName>
</protein>
<comment type="caution">
    <text evidence="2">The sequence shown here is derived from an EMBL/GenBank/DDBJ whole genome shotgun (WGS) entry which is preliminary data.</text>
</comment>
<dbReference type="SMART" id="SM00470">
    <property type="entry name" value="ParB"/>
    <property type="match status" value="1"/>
</dbReference>
<evidence type="ECO:0000313" key="2">
    <source>
        <dbReference type="EMBL" id="EMN4144853.1"/>
    </source>
</evidence>
<evidence type="ECO:0000259" key="1">
    <source>
        <dbReference type="SMART" id="SM00470"/>
    </source>
</evidence>
<name>A0AAI9HGN8_CITFR</name>
<reference evidence="2" key="1">
    <citation type="submission" date="2024-02" db="EMBL/GenBank/DDBJ databases">
        <authorList>
            <consortium name="Clinical and Environmental Microbiology Branch: Whole genome sequencing antimicrobial resistance pathogens in the healthcare setting"/>
        </authorList>
    </citation>
    <scope>NUCLEOTIDE SEQUENCE</scope>
    <source>
        <strain evidence="2">2023GN-00102</strain>
    </source>
</reference>
<dbReference type="EMBL" id="ABKLER030000007">
    <property type="protein sequence ID" value="EMN4144853.1"/>
    <property type="molecule type" value="Genomic_DNA"/>
</dbReference>
<sequence>MLDLNADITPLYGAKYNPRHIDDKELELLADSIKFLGLVKPLIARGDLLVAGHQRTKALQRLGINTAAVYKLPRETTVYDEIRFNQLHNGTDSWTCKSTHFKSGKSFAQNNF</sequence>
<dbReference type="AlphaFoldDB" id="A0AAI9HGN8"/>